<dbReference type="EMBL" id="BFEA01000011">
    <property type="protein sequence ID" value="GBG60499.1"/>
    <property type="molecule type" value="Genomic_DNA"/>
</dbReference>
<dbReference type="InterPro" id="IPR008906">
    <property type="entry name" value="HATC_C_dom"/>
</dbReference>
<sequence>MPRLIARSSHRHGDVPDLQAIAIKVMGMWSTTTPTERNWSSMDFMHSKRRNSLNPETLEKLAYIHWDMQLLRATNNSDANSEGYVDLWNSFFEALPEPDENDGSILKGPEDETEKTDEELVRQSNFVKTPKGSIPKKLEDEEDERTDDSDLDDELWKGKCGFLDETSGVEEEEDESDSDFELGAQPSVPGTTYVGREKLQGVGERSSLWSLHSPGGSQYHPKYEVEFHHVDTNIKLLLQSAAVDEDETKADRAKALTDRDKDVVKKRIMEEDAWRIAIPTRREIERRKKKVGEKEPETSRPLDVVQE</sequence>
<evidence type="ECO:0000256" key="1">
    <source>
        <dbReference type="SAM" id="MobiDB-lite"/>
    </source>
</evidence>
<dbReference type="SUPFAM" id="SSF53098">
    <property type="entry name" value="Ribonuclease H-like"/>
    <property type="match status" value="1"/>
</dbReference>
<evidence type="ECO:0000259" key="2">
    <source>
        <dbReference type="Pfam" id="PF05699"/>
    </source>
</evidence>
<reference evidence="3 4" key="1">
    <citation type="journal article" date="2018" name="Cell">
        <title>The Chara Genome: Secondary Complexity and Implications for Plant Terrestrialization.</title>
        <authorList>
            <person name="Nishiyama T."/>
            <person name="Sakayama H."/>
            <person name="Vries J.D."/>
            <person name="Buschmann H."/>
            <person name="Saint-Marcoux D."/>
            <person name="Ullrich K.K."/>
            <person name="Haas F.B."/>
            <person name="Vanderstraeten L."/>
            <person name="Becker D."/>
            <person name="Lang D."/>
            <person name="Vosolsobe S."/>
            <person name="Rombauts S."/>
            <person name="Wilhelmsson P.K.I."/>
            <person name="Janitza P."/>
            <person name="Kern R."/>
            <person name="Heyl A."/>
            <person name="Rumpler F."/>
            <person name="Villalobos L.I.A.C."/>
            <person name="Clay J.M."/>
            <person name="Skokan R."/>
            <person name="Toyoda A."/>
            <person name="Suzuki Y."/>
            <person name="Kagoshima H."/>
            <person name="Schijlen E."/>
            <person name="Tajeshwar N."/>
            <person name="Catarino B."/>
            <person name="Hetherington A.J."/>
            <person name="Saltykova A."/>
            <person name="Bonnot C."/>
            <person name="Breuninger H."/>
            <person name="Symeonidi A."/>
            <person name="Radhakrishnan G.V."/>
            <person name="Van Nieuwerburgh F."/>
            <person name="Deforce D."/>
            <person name="Chang C."/>
            <person name="Karol K.G."/>
            <person name="Hedrich R."/>
            <person name="Ulvskov P."/>
            <person name="Glockner G."/>
            <person name="Delwiche C.F."/>
            <person name="Petrasek J."/>
            <person name="Van de Peer Y."/>
            <person name="Friml J."/>
            <person name="Beilby M."/>
            <person name="Dolan L."/>
            <person name="Kohara Y."/>
            <person name="Sugano S."/>
            <person name="Fujiyama A."/>
            <person name="Delaux P.-M."/>
            <person name="Quint M."/>
            <person name="TheiBen G."/>
            <person name="Hagemann M."/>
            <person name="Harholt J."/>
            <person name="Dunand C."/>
            <person name="Zachgo S."/>
            <person name="Langdale J."/>
            <person name="Maumus F."/>
            <person name="Straeten D.V.D."/>
            <person name="Gould S.B."/>
            <person name="Rensing S.A."/>
        </authorList>
    </citation>
    <scope>NUCLEOTIDE SEQUENCE [LARGE SCALE GENOMIC DNA]</scope>
    <source>
        <strain evidence="3 4">S276</strain>
    </source>
</reference>
<comment type="caution">
    <text evidence="3">The sequence shown here is derived from an EMBL/GenBank/DDBJ whole genome shotgun (WGS) entry which is preliminary data.</text>
</comment>
<name>A0A388JRQ6_CHABU</name>
<feature type="compositionally biased region" description="Basic and acidic residues" evidence="1">
    <location>
        <begin position="285"/>
        <end position="300"/>
    </location>
</feature>
<feature type="domain" description="HAT C-terminal dimerisation" evidence="2">
    <location>
        <begin position="11"/>
        <end position="65"/>
    </location>
</feature>
<protein>
    <recommendedName>
        <fullName evidence="2">HAT C-terminal dimerisation domain-containing protein</fullName>
    </recommendedName>
</protein>
<dbReference type="OrthoDB" id="4951847at2759"/>
<accession>A0A388JRQ6</accession>
<feature type="region of interest" description="Disordered" evidence="1">
    <location>
        <begin position="285"/>
        <end position="307"/>
    </location>
</feature>
<evidence type="ECO:0000313" key="4">
    <source>
        <dbReference type="Proteomes" id="UP000265515"/>
    </source>
</evidence>
<dbReference type="GO" id="GO:0046983">
    <property type="term" value="F:protein dimerization activity"/>
    <property type="evidence" value="ECO:0007669"/>
    <property type="project" value="InterPro"/>
</dbReference>
<feature type="compositionally biased region" description="Acidic residues" evidence="1">
    <location>
        <begin position="140"/>
        <end position="153"/>
    </location>
</feature>
<dbReference type="AlphaFoldDB" id="A0A388JRQ6"/>
<dbReference type="InterPro" id="IPR012337">
    <property type="entry name" value="RNaseH-like_sf"/>
</dbReference>
<organism evidence="3 4">
    <name type="scientific">Chara braunii</name>
    <name type="common">Braun's stonewort</name>
    <dbReference type="NCBI Taxonomy" id="69332"/>
    <lineage>
        <taxon>Eukaryota</taxon>
        <taxon>Viridiplantae</taxon>
        <taxon>Streptophyta</taxon>
        <taxon>Charophyceae</taxon>
        <taxon>Charales</taxon>
        <taxon>Characeae</taxon>
        <taxon>Chara</taxon>
    </lineage>
</organism>
<evidence type="ECO:0000313" key="3">
    <source>
        <dbReference type="EMBL" id="GBG60499.1"/>
    </source>
</evidence>
<dbReference type="Gramene" id="GBG60499">
    <property type="protein sequence ID" value="GBG60499"/>
    <property type="gene ID" value="CBR_g5673"/>
</dbReference>
<dbReference type="Proteomes" id="UP000265515">
    <property type="component" value="Unassembled WGS sequence"/>
</dbReference>
<feature type="region of interest" description="Disordered" evidence="1">
    <location>
        <begin position="98"/>
        <end position="193"/>
    </location>
</feature>
<gene>
    <name evidence="3" type="ORF">CBR_g5673</name>
</gene>
<keyword evidence="4" id="KW-1185">Reference proteome</keyword>
<dbReference type="Pfam" id="PF05699">
    <property type="entry name" value="Dimer_Tnp_hAT"/>
    <property type="match status" value="1"/>
</dbReference>
<proteinExistence type="predicted"/>
<feature type="compositionally biased region" description="Acidic residues" evidence="1">
    <location>
        <begin position="167"/>
        <end position="180"/>
    </location>
</feature>